<feature type="transmembrane region" description="Helical" evidence="2">
    <location>
        <begin position="257"/>
        <end position="280"/>
    </location>
</feature>
<keyword evidence="2" id="KW-0472">Membrane</keyword>
<dbReference type="RefSeq" id="WP_008732064.1">
    <property type="nucleotide sequence ID" value="NZ_AKFT01000140.1"/>
</dbReference>
<dbReference type="OrthoDB" id="2380563at2"/>
<name>J1HB95_9ACTO</name>
<feature type="transmembrane region" description="Helical" evidence="2">
    <location>
        <begin position="174"/>
        <end position="192"/>
    </location>
</feature>
<feature type="transmembrane region" description="Helical" evidence="2">
    <location>
        <begin position="123"/>
        <end position="142"/>
    </location>
</feature>
<dbReference type="eggNOG" id="ENOG502ZBRV">
    <property type="taxonomic scope" value="Bacteria"/>
</dbReference>
<feature type="compositionally biased region" description="Low complexity" evidence="1">
    <location>
        <begin position="10"/>
        <end position="51"/>
    </location>
</feature>
<reference evidence="3 4" key="1">
    <citation type="submission" date="2012-05" db="EMBL/GenBank/DDBJ databases">
        <authorList>
            <person name="Harkins D.M."/>
            <person name="Madupu R."/>
            <person name="Durkin A.S."/>
            <person name="Torralba M."/>
            <person name="Methe B."/>
            <person name="Sutton G.G."/>
            <person name="Nelson K.E."/>
        </authorList>
    </citation>
    <scope>NUCLEOTIDE SEQUENCE [LARGE SCALE GENOMIC DNA]</scope>
    <source>
        <strain evidence="3 4">F0489</strain>
    </source>
</reference>
<feature type="transmembrane region" description="Helical" evidence="2">
    <location>
        <begin position="314"/>
        <end position="336"/>
    </location>
</feature>
<evidence type="ECO:0000256" key="2">
    <source>
        <dbReference type="SAM" id="Phobius"/>
    </source>
</evidence>
<dbReference type="AlphaFoldDB" id="J1HB95"/>
<keyword evidence="2" id="KW-1133">Transmembrane helix</keyword>
<evidence type="ECO:0000313" key="4">
    <source>
        <dbReference type="Proteomes" id="UP000002941"/>
    </source>
</evidence>
<evidence type="ECO:0000256" key="1">
    <source>
        <dbReference type="SAM" id="MobiDB-lite"/>
    </source>
</evidence>
<feature type="transmembrane region" description="Helical" evidence="2">
    <location>
        <begin position="226"/>
        <end position="245"/>
    </location>
</feature>
<proteinExistence type="predicted"/>
<feature type="compositionally biased region" description="Basic residues" evidence="1">
    <location>
        <begin position="52"/>
        <end position="61"/>
    </location>
</feature>
<protein>
    <submittedName>
        <fullName evidence="3">YwiC-like protein</fullName>
    </submittedName>
</protein>
<comment type="caution">
    <text evidence="3">The sequence shown here is derived from an EMBL/GenBank/DDBJ whole genome shotgun (WGS) entry which is preliminary data.</text>
</comment>
<keyword evidence="2" id="KW-0812">Transmembrane</keyword>
<dbReference type="Pfam" id="PF14256">
    <property type="entry name" value="YwiC"/>
    <property type="match status" value="1"/>
</dbReference>
<accession>J1HB95</accession>
<feature type="transmembrane region" description="Helical" evidence="2">
    <location>
        <begin position="148"/>
        <end position="167"/>
    </location>
</feature>
<gene>
    <name evidence="3" type="ORF">HMPREF1318_2446</name>
</gene>
<dbReference type="EMBL" id="AKFT01000140">
    <property type="protein sequence ID" value="EJF42618.1"/>
    <property type="molecule type" value="Genomic_DNA"/>
</dbReference>
<dbReference type="PATRIC" id="fig|1125718.3.peg.1767"/>
<organism evidence="3 4">
    <name type="scientific">Actinomyces massiliensis F0489</name>
    <dbReference type="NCBI Taxonomy" id="1125718"/>
    <lineage>
        <taxon>Bacteria</taxon>
        <taxon>Bacillati</taxon>
        <taxon>Actinomycetota</taxon>
        <taxon>Actinomycetes</taxon>
        <taxon>Actinomycetales</taxon>
        <taxon>Actinomycetaceae</taxon>
        <taxon>Actinomyces</taxon>
    </lineage>
</organism>
<dbReference type="InterPro" id="IPR025576">
    <property type="entry name" value="YwiC"/>
</dbReference>
<feature type="transmembrane region" description="Helical" evidence="2">
    <location>
        <begin position="64"/>
        <end position="87"/>
    </location>
</feature>
<feature type="transmembrane region" description="Helical" evidence="2">
    <location>
        <begin position="93"/>
        <end position="111"/>
    </location>
</feature>
<evidence type="ECO:0000313" key="3">
    <source>
        <dbReference type="EMBL" id="EJF42618.1"/>
    </source>
</evidence>
<feature type="region of interest" description="Disordered" evidence="1">
    <location>
        <begin position="1"/>
        <end position="61"/>
    </location>
</feature>
<feature type="transmembrane region" description="Helical" evidence="2">
    <location>
        <begin position="286"/>
        <end position="302"/>
    </location>
</feature>
<sequence length="337" mass="35992">MSHSPSTEPAATADAANAASTAGATDAANAASDGSTSDAGRPRRAPTAAPQKPKKRRRGKRGWVPNYHGAWGMLVLPAVVGIVVGGWSWMDAIVLPAWWGAYFSYWVLTQWLRTRSPRKRAPLRTPLAVYSAITLLLALISLVRAPYLVGWGLLLVPLAAVAVHQSWRGKERSLLSGSVTTLAASLMALVVYDLGTGGRGGWLGLGPEASELRGQSLNGSLTGWPWMWLLTGFLAAYFVGAVPYVKTMIRRRGDPRMIIGSIGFHAVVTAAALGCAVAGLMSWLHALVWVLLLLRAVALPMLQRRRMDSGQKLVPVKLVGRLEVVASLLVLLGLLLG</sequence>
<dbReference type="Proteomes" id="UP000002941">
    <property type="component" value="Unassembled WGS sequence"/>
</dbReference>
<keyword evidence="4" id="KW-1185">Reference proteome</keyword>